<gene>
    <name evidence="2" type="ORF">BEWA_047890</name>
</gene>
<feature type="compositionally biased region" description="Basic and acidic residues" evidence="1">
    <location>
        <begin position="530"/>
        <end position="543"/>
    </location>
</feature>
<evidence type="ECO:0000313" key="2">
    <source>
        <dbReference type="EMBL" id="EKX72323.1"/>
    </source>
</evidence>
<reference evidence="2 3" key="1">
    <citation type="journal article" date="2012" name="BMC Genomics">
        <title>Comparative genomic analysis and phylogenetic position of Theileria equi.</title>
        <authorList>
            <person name="Kappmeyer L.S."/>
            <person name="Thiagarajan M."/>
            <person name="Herndon D.R."/>
            <person name="Ramsay J.D."/>
            <person name="Caler E."/>
            <person name="Djikeng A."/>
            <person name="Gillespie J.J."/>
            <person name="Lau A.O."/>
            <person name="Roalson E.H."/>
            <person name="Silva J.C."/>
            <person name="Silva M.G."/>
            <person name="Suarez C.E."/>
            <person name="Ueti M.W."/>
            <person name="Nene V.M."/>
            <person name="Mealey R.H."/>
            <person name="Knowles D.P."/>
            <person name="Brayton K.A."/>
        </authorList>
    </citation>
    <scope>NUCLEOTIDE SEQUENCE [LARGE SCALE GENOMIC DNA]</scope>
    <source>
        <strain evidence="2 3">WA</strain>
    </source>
</reference>
<keyword evidence="3" id="KW-1185">Reference proteome</keyword>
<feature type="compositionally biased region" description="Basic and acidic residues" evidence="1">
    <location>
        <begin position="584"/>
        <end position="594"/>
    </location>
</feature>
<accession>L1LB07</accession>
<dbReference type="Proteomes" id="UP000031512">
    <property type="component" value="Unassembled WGS sequence"/>
</dbReference>
<dbReference type="Gene3D" id="2.60.120.1540">
    <property type="match status" value="1"/>
</dbReference>
<feature type="compositionally biased region" description="Polar residues" evidence="1">
    <location>
        <begin position="509"/>
        <end position="519"/>
    </location>
</feature>
<feature type="compositionally biased region" description="Basic and acidic residues" evidence="1">
    <location>
        <begin position="617"/>
        <end position="632"/>
    </location>
</feature>
<feature type="compositionally biased region" description="Low complexity" evidence="1">
    <location>
        <begin position="661"/>
        <end position="675"/>
    </location>
</feature>
<sequence length="804" mass="89372">MSSIGVDIKHKCQQNDKKVKGRGTKKTCIKHGFKAYLRNVDIKTKGAACKVCRHKSNGIKITNLKYDGDELKNAYGSLLTDKHETITELSVFYSRTYDSNNDIIKKPLLLRIKDNSTYHWYSNADADDTEEDEQSLEPKAPANTRWKNIDGSKFYNGAQAQKDFKNALDKLTCKLHAPHYVDIFQNSDVEKKYSCPVCGRYDITVSEEKNSVPGYKKYKHSYNADVKSVKYKDVVLKLKDYEDGPMPLSEEIKNLTVYYWKEDKKHTKPLVMEVGVFSSGLVPLGNDGNLSDNDNTKWSMIIPETPPDNGLLELSEKELPLKLQEHKCKLFQTVEINVSVKTGNYENKYCKEVIKKEKCTNENSHKEVQVTGYNGHVPTGYGAFRHTYKNDGETKTFTITDFKGGPKVSFPIWEVTELVVFFASCTDPNDNATKTPLLVYVGSDDGKTHKWYGRSNNEEEWQEEYRYVNLNRKSPQEAYSKGALKKFLDDIMENLGLQCPEDKKVEEIQPQQELGQTRSGETEEEEEEEDKTHAEEVKAKSAELEAPIQKLQDESLEKTTEVPAADLSDQVPDTESETKILLQETDRSDADKTEVGLGGAAPPGSVPAPTTPPLPKTEVKENKGDTDSHGEKGAPGLCGYRGITALPGGTYSAYQYLPGESGSIDRSSSRLSGSAGKHEQGDKGEAGPPAIKKPEVEGGPGKGTISFGSSWYDGFDFKNLIGRATPKPTTETQTIQALVHHFAQQSSVSGLGPPQPYSPGSNPPEIIKTTISVTTGILGTSALACFVGWKLYNRSKGDPWVRQI</sequence>
<dbReference type="VEuPathDB" id="PiroplasmaDB:BEWA_047890"/>
<comment type="caution">
    <text evidence="2">The sequence shown here is derived from an EMBL/GenBank/DDBJ whole genome shotgun (WGS) entry which is preliminary data.</text>
</comment>
<feature type="region of interest" description="Disordered" evidence="1">
    <location>
        <begin position="661"/>
        <end position="703"/>
    </location>
</feature>
<protein>
    <submittedName>
        <fullName evidence="2">Uncharacterized protein</fullName>
    </submittedName>
</protein>
<proteinExistence type="predicted"/>
<evidence type="ECO:0000313" key="3">
    <source>
        <dbReference type="Proteomes" id="UP000031512"/>
    </source>
</evidence>
<dbReference type="RefSeq" id="XP_004831775.1">
    <property type="nucleotide sequence ID" value="XM_004831718.1"/>
</dbReference>
<feature type="compositionally biased region" description="Pro residues" evidence="1">
    <location>
        <begin position="604"/>
        <end position="615"/>
    </location>
</feature>
<dbReference type="eggNOG" id="KOG1366">
    <property type="taxonomic scope" value="Eukaryota"/>
</dbReference>
<dbReference type="EMBL" id="ACOU01000007">
    <property type="protein sequence ID" value="EKX72323.1"/>
    <property type="molecule type" value="Genomic_DNA"/>
</dbReference>
<name>L1LB07_THEEQ</name>
<feature type="compositionally biased region" description="Basic and acidic residues" evidence="1">
    <location>
        <begin position="676"/>
        <end position="685"/>
    </location>
</feature>
<dbReference type="GeneID" id="15805131"/>
<feature type="compositionally biased region" description="Basic and acidic residues" evidence="1">
    <location>
        <begin position="551"/>
        <end position="560"/>
    </location>
</feature>
<dbReference type="KEGG" id="beq:BEWA_047890"/>
<organism evidence="2 3">
    <name type="scientific">Theileria equi strain WA</name>
    <dbReference type="NCBI Taxonomy" id="1537102"/>
    <lineage>
        <taxon>Eukaryota</taxon>
        <taxon>Sar</taxon>
        <taxon>Alveolata</taxon>
        <taxon>Apicomplexa</taxon>
        <taxon>Aconoidasida</taxon>
        <taxon>Piroplasmida</taxon>
        <taxon>Theileriidae</taxon>
        <taxon>Theileria</taxon>
    </lineage>
</organism>
<evidence type="ECO:0000256" key="1">
    <source>
        <dbReference type="SAM" id="MobiDB-lite"/>
    </source>
</evidence>
<dbReference type="AlphaFoldDB" id="L1LB07"/>
<feature type="region of interest" description="Disordered" evidence="1">
    <location>
        <begin position="502"/>
        <end position="638"/>
    </location>
</feature>